<protein>
    <submittedName>
        <fullName evidence="2">Uncharacterized protein</fullName>
    </submittedName>
</protein>
<dbReference type="VEuPathDB" id="FungiDB:BDEG_26844"/>
<evidence type="ECO:0000256" key="1">
    <source>
        <dbReference type="SAM" id="Phobius"/>
    </source>
</evidence>
<accession>A0A177WUE5</accession>
<sequence length="152" mass="16891">MKAPTKPKRSALQEWIHWQSITAAIFLINGGLYSFGFQYETTRIFGLQLPFLYIPFSIPGIVSVIGGVLVLLIECHVSFFALLDFHIAKILLFMPLGLFALLQLTLVQPACLFVFISLELAYNAITTMGVSDGKHEELGTRGKTDNGTMLPR</sequence>
<dbReference type="Proteomes" id="UP000077115">
    <property type="component" value="Unassembled WGS sequence"/>
</dbReference>
<feature type="transmembrane region" description="Helical" evidence="1">
    <location>
        <begin position="106"/>
        <end position="125"/>
    </location>
</feature>
<gene>
    <name evidence="2" type="ORF">BDEG_26844</name>
</gene>
<keyword evidence="1" id="KW-0472">Membrane</keyword>
<evidence type="ECO:0000313" key="2">
    <source>
        <dbReference type="EMBL" id="OAJ43486.1"/>
    </source>
</evidence>
<feature type="transmembrane region" description="Helical" evidence="1">
    <location>
        <begin position="21"/>
        <end position="39"/>
    </location>
</feature>
<keyword evidence="1" id="KW-1133">Transmembrane helix</keyword>
<keyword evidence="1" id="KW-0812">Transmembrane</keyword>
<feature type="transmembrane region" description="Helical" evidence="1">
    <location>
        <begin position="51"/>
        <end position="72"/>
    </location>
</feature>
<evidence type="ECO:0000313" key="3">
    <source>
        <dbReference type="Proteomes" id="UP000077115"/>
    </source>
</evidence>
<proteinExistence type="predicted"/>
<dbReference type="AlphaFoldDB" id="A0A177WUE5"/>
<dbReference type="EMBL" id="DS022310">
    <property type="protein sequence ID" value="OAJ43486.1"/>
    <property type="molecule type" value="Genomic_DNA"/>
</dbReference>
<organism evidence="2 3">
    <name type="scientific">Batrachochytrium dendrobatidis (strain JEL423)</name>
    <dbReference type="NCBI Taxonomy" id="403673"/>
    <lineage>
        <taxon>Eukaryota</taxon>
        <taxon>Fungi</taxon>
        <taxon>Fungi incertae sedis</taxon>
        <taxon>Chytridiomycota</taxon>
        <taxon>Chytridiomycota incertae sedis</taxon>
        <taxon>Chytridiomycetes</taxon>
        <taxon>Rhizophydiales</taxon>
        <taxon>Rhizophydiales incertae sedis</taxon>
        <taxon>Batrachochytrium</taxon>
    </lineage>
</organism>
<reference evidence="2 3" key="1">
    <citation type="submission" date="2006-10" db="EMBL/GenBank/DDBJ databases">
        <title>The Genome Sequence of Batrachochytrium dendrobatidis JEL423.</title>
        <authorList>
            <consortium name="The Broad Institute Genome Sequencing Platform"/>
            <person name="Birren B."/>
            <person name="Lander E."/>
            <person name="Galagan J."/>
            <person name="Cuomo C."/>
            <person name="Devon K."/>
            <person name="Jaffe D."/>
            <person name="Butler J."/>
            <person name="Alvarez P."/>
            <person name="Gnerre S."/>
            <person name="Grabherr M."/>
            <person name="Kleber M."/>
            <person name="Mauceli E."/>
            <person name="Brockman W."/>
            <person name="Young S."/>
            <person name="LaButti K."/>
            <person name="Sykes S."/>
            <person name="DeCaprio D."/>
            <person name="Crawford M."/>
            <person name="Koehrsen M."/>
            <person name="Engels R."/>
            <person name="Montgomery P."/>
            <person name="Pearson M."/>
            <person name="Howarth C."/>
            <person name="Larson L."/>
            <person name="White J."/>
            <person name="O'Leary S."/>
            <person name="Kodira C."/>
            <person name="Zeng Q."/>
            <person name="Yandava C."/>
            <person name="Alvarado L."/>
            <person name="Longcore J."/>
            <person name="James T."/>
        </authorList>
    </citation>
    <scope>NUCLEOTIDE SEQUENCE [LARGE SCALE GENOMIC DNA]</scope>
    <source>
        <strain evidence="2 3">JEL423</strain>
    </source>
</reference>
<name>A0A177WUE5_BATDL</name>
<dbReference type="OrthoDB" id="2152938at2759"/>
<reference evidence="2 3" key="2">
    <citation type="submission" date="2016-05" db="EMBL/GenBank/DDBJ databases">
        <title>Lineage-specific infection strategies underlie the spectrum of fungal disease in amphibians.</title>
        <authorList>
            <person name="Cuomo C.A."/>
            <person name="Farrer R.A."/>
            <person name="James T."/>
            <person name="Longcore J."/>
            <person name="Birren B."/>
        </authorList>
    </citation>
    <scope>NUCLEOTIDE SEQUENCE [LARGE SCALE GENOMIC DNA]</scope>
    <source>
        <strain evidence="2 3">JEL423</strain>
    </source>
</reference>